<dbReference type="InterPro" id="IPR058240">
    <property type="entry name" value="rSAM_sf"/>
</dbReference>
<dbReference type="Gene3D" id="3.40.50.12110">
    <property type="match status" value="1"/>
</dbReference>
<dbReference type="PANTHER" id="PTHR37822:SF2">
    <property type="entry name" value="SPORE PHOTOPRODUCT LYASE"/>
    <property type="match status" value="1"/>
</dbReference>
<sequence>MPRPLSEAPHLSGRLPKDHAEVPISQADAPPVDTFAVQPRGKGRSAKLWKPKHVYFTAGAWEEAHGRRIAERLDALGLNYEVMKANRLPKLGGSTTRETYQKAKNTLAIVNAPPSTMKLTPIPPSADWQFHLAKGCPAHCQYCYLAGSLSGAPVTRAYANLDQILENNANFIDPNKQLTSFEASCYTDPLGIEHLTGSLSRTISWFGTQPDARLRWVTKYDDVSALLDLHHNGQTRCRISLNADWVTRRLEGGTADLEARLQAMRKLGQAGYHVGAVLAPLMPFDNWQDDYTDLLQRLREALDFEVDLTFELITHRFTPGSKQILLDWYPNTALDFDEDKRSKKLNKFGSHKFVYQKEQMKELKGWFTEEVEARFPEAEVLYFT</sequence>
<evidence type="ECO:0000256" key="1">
    <source>
        <dbReference type="SAM" id="MobiDB-lite"/>
    </source>
</evidence>
<dbReference type="CDD" id="cd01335">
    <property type="entry name" value="Radical_SAM"/>
    <property type="match status" value="1"/>
</dbReference>
<accession>A0ABM9B2B7</accession>
<dbReference type="Pfam" id="PF20903">
    <property type="entry name" value="SPL"/>
    <property type="match status" value="1"/>
</dbReference>
<dbReference type="PANTHER" id="PTHR37822">
    <property type="entry name" value="SPORE PHOTOPRODUCT LYASE-RELATED"/>
    <property type="match status" value="1"/>
</dbReference>
<dbReference type="SUPFAM" id="SSF102114">
    <property type="entry name" value="Radical SAM enzymes"/>
    <property type="match status" value="1"/>
</dbReference>
<gene>
    <name evidence="2" type="primary">splG</name>
    <name evidence="2" type="ORF">LEM8419_02386</name>
</gene>
<dbReference type="Proteomes" id="UP000837803">
    <property type="component" value="Unassembled WGS sequence"/>
</dbReference>
<dbReference type="EC" id="4.1.99.14" evidence="2"/>
<dbReference type="RefSeq" id="WP_238751335.1">
    <property type="nucleotide sequence ID" value="NZ_CAKLPZ010000003.1"/>
</dbReference>
<feature type="region of interest" description="Disordered" evidence="1">
    <location>
        <begin position="1"/>
        <end position="33"/>
    </location>
</feature>
<dbReference type="SFLD" id="SFLDS00029">
    <property type="entry name" value="Radical_SAM"/>
    <property type="match status" value="1"/>
</dbReference>
<proteinExistence type="predicted"/>
<evidence type="ECO:0000313" key="2">
    <source>
        <dbReference type="EMBL" id="CAH1001483.1"/>
    </source>
</evidence>
<dbReference type="InterPro" id="IPR007197">
    <property type="entry name" value="rSAM"/>
</dbReference>
<keyword evidence="2" id="KW-0456">Lyase</keyword>
<name>A0ABM9B2B7_9BACT</name>
<dbReference type="EMBL" id="CAKLPZ010000003">
    <property type="protein sequence ID" value="CAH1001483.1"/>
    <property type="molecule type" value="Genomic_DNA"/>
</dbReference>
<dbReference type="Gene3D" id="3.80.30.30">
    <property type="match status" value="1"/>
</dbReference>
<reference evidence="2" key="1">
    <citation type="submission" date="2021-12" db="EMBL/GenBank/DDBJ databases">
        <authorList>
            <person name="Rodrigo-Torres L."/>
            <person name="Arahal R. D."/>
            <person name="Lucena T."/>
        </authorList>
    </citation>
    <scope>NUCLEOTIDE SEQUENCE</scope>
    <source>
        <strain evidence="2">CECT 8419</strain>
    </source>
</reference>
<organism evidence="2 3">
    <name type="scientific">Neolewinella maritima</name>
    <dbReference type="NCBI Taxonomy" id="1383882"/>
    <lineage>
        <taxon>Bacteria</taxon>
        <taxon>Pseudomonadati</taxon>
        <taxon>Bacteroidota</taxon>
        <taxon>Saprospiria</taxon>
        <taxon>Saprospirales</taxon>
        <taxon>Lewinellaceae</taxon>
        <taxon>Neolewinella</taxon>
    </lineage>
</organism>
<comment type="caution">
    <text evidence="2">The sequence shown here is derived from an EMBL/GenBank/DDBJ whole genome shotgun (WGS) entry which is preliminary data.</text>
</comment>
<protein>
    <submittedName>
        <fullName evidence="2">Spore photoproduct lyase</fullName>
        <ecNumber evidence="2">4.1.99.14</ecNumber>
    </submittedName>
</protein>
<dbReference type="GO" id="GO:0016829">
    <property type="term" value="F:lyase activity"/>
    <property type="evidence" value="ECO:0007669"/>
    <property type="project" value="UniProtKB-KW"/>
</dbReference>
<keyword evidence="3" id="KW-1185">Reference proteome</keyword>
<dbReference type="InterPro" id="IPR049539">
    <property type="entry name" value="SPL"/>
</dbReference>
<evidence type="ECO:0000313" key="3">
    <source>
        <dbReference type="Proteomes" id="UP000837803"/>
    </source>
</evidence>